<keyword evidence="1" id="KW-1133">Transmembrane helix</keyword>
<accession>A0A0K2U2B7</accession>
<keyword evidence="1" id="KW-0472">Membrane</keyword>
<dbReference type="EMBL" id="HACA01015063">
    <property type="protein sequence ID" value="CDW32424.1"/>
    <property type="molecule type" value="Transcribed_RNA"/>
</dbReference>
<dbReference type="AlphaFoldDB" id="A0A0K2U2B7"/>
<reference evidence="2" key="1">
    <citation type="submission" date="2014-05" db="EMBL/GenBank/DDBJ databases">
        <authorList>
            <person name="Chronopoulou M."/>
        </authorList>
    </citation>
    <scope>NUCLEOTIDE SEQUENCE</scope>
    <source>
        <tissue evidence="2">Whole organism</tissue>
    </source>
</reference>
<name>A0A0K2U2B7_LEPSM</name>
<protein>
    <submittedName>
        <fullName evidence="2">Uncharacterized protein</fullName>
    </submittedName>
</protein>
<feature type="transmembrane region" description="Helical" evidence="1">
    <location>
        <begin position="39"/>
        <end position="57"/>
    </location>
</feature>
<keyword evidence="1" id="KW-0812">Transmembrane</keyword>
<proteinExistence type="predicted"/>
<organism evidence="2">
    <name type="scientific">Lepeophtheirus salmonis</name>
    <name type="common">Salmon louse</name>
    <name type="synonym">Caligus salmonis</name>
    <dbReference type="NCBI Taxonomy" id="72036"/>
    <lineage>
        <taxon>Eukaryota</taxon>
        <taxon>Metazoa</taxon>
        <taxon>Ecdysozoa</taxon>
        <taxon>Arthropoda</taxon>
        <taxon>Crustacea</taxon>
        <taxon>Multicrustacea</taxon>
        <taxon>Hexanauplia</taxon>
        <taxon>Copepoda</taxon>
        <taxon>Siphonostomatoida</taxon>
        <taxon>Caligidae</taxon>
        <taxon>Lepeophtheirus</taxon>
    </lineage>
</organism>
<evidence type="ECO:0000256" key="1">
    <source>
        <dbReference type="SAM" id="Phobius"/>
    </source>
</evidence>
<evidence type="ECO:0000313" key="2">
    <source>
        <dbReference type="EMBL" id="CDW32424.1"/>
    </source>
</evidence>
<sequence>MFSNPYRRRYSKSTLMVVLLMFLVFESLAIWWSDLLAQIALNLLCFVCVFPLASNSSQIL</sequence>